<accession>A0A9N8CZ60</accession>
<organism evidence="1 2">
    <name type="scientific">Providencia rettgeri</name>
    <dbReference type="NCBI Taxonomy" id="587"/>
    <lineage>
        <taxon>Bacteria</taxon>
        <taxon>Pseudomonadati</taxon>
        <taxon>Pseudomonadota</taxon>
        <taxon>Gammaproteobacteria</taxon>
        <taxon>Enterobacterales</taxon>
        <taxon>Morganellaceae</taxon>
        <taxon>Providencia</taxon>
    </lineage>
</organism>
<evidence type="ECO:0000313" key="2">
    <source>
        <dbReference type="Proteomes" id="UP000834611"/>
    </source>
</evidence>
<dbReference type="GeneID" id="92275858"/>
<dbReference type="RefSeq" id="WP_164455883.1">
    <property type="nucleotide sequence ID" value="NZ_ABDWLN020000015.1"/>
</dbReference>
<dbReference type="EMBL" id="CAHPSF010000001">
    <property type="protein sequence ID" value="CAB5658044.1"/>
    <property type="molecule type" value="Genomic_DNA"/>
</dbReference>
<comment type="caution">
    <text evidence="1">The sequence shown here is derived from an EMBL/GenBank/DDBJ whole genome shotgun (WGS) entry which is preliminary data.</text>
</comment>
<evidence type="ECO:0000313" key="1">
    <source>
        <dbReference type="EMBL" id="CAB5658044.1"/>
    </source>
</evidence>
<proteinExistence type="predicted"/>
<sequence>MSDKLISPKVGCATQTCDIPEPCYLDLLVKDTSKDKVILEWRGEDVISPEIVIDEGEGVPLEILLNDKKHNNAQHNAILTSKNYEQALSLGSSQSVSVSYNASRDAGTFSASNLLNTFVNMLAPIDAFKSPRRYNITATNCLGTKQDWTFDVIPSVKFGFSVNFSYSFQTREANDKERRDKQISKLKSERLKGGPGENTLPKKLNKYHKGWTLAPIPFVKTTSLGIDVGFFYELAGHPYNLTPIKQISETKTFLDDLSGILKVSQIINDIETKLLYQQKGKLTPFADKYPIFSFDFSDIEIGLTFFMENVTQRDSARLVCALEGKPFWGGSFNIDVLQVLALYGGKALSSGISKLREALEERKKGKDKFSAGINIDITFSFAVHCFVGMAQTPDKQQEFAFDGDNKFEIGFKADAGAYIKANVLFLEACFEFHLRFETKGALALDAHDDGIDLVLCHDGIVLKFQFTADISLRTKKDDSAFYEGAPLDADWTIYQFADPLTPTESDIRFNLAGQVRKVPERQRPELAAFTSAVNAVPTSIAGTAIKNTFEKG</sequence>
<gene>
    <name evidence="1" type="ORF">GHA_00033</name>
</gene>
<name>A0A9N8CZ60_PRORE</name>
<protein>
    <submittedName>
        <fullName evidence="1">Uncharacterized protein</fullName>
    </submittedName>
</protein>
<reference evidence="1" key="1">
    <citation type="submission" date="2020-05" db="EMBL/GenBank/DDBJ databases">
        <authorList>
            <person name="Delgado-Blas J."/>
        </authorList>
    </citation>
    <scope>NUCLEOTIDE SEQUENCE</scope>
    <source>
        <strain evidence="1">BB1453</strain>
    </source>
</reference>
<dbReference type="Proteomes" id="UP000834611">
    <property type="component" value="Unassembled WGS sequence"/>
</dbReference>
<dbReference type="AlphaFoldDB" id="A0A9N8CZ60"/>